<dbReference type="EMBL" id="BRLF01000006">
    <property type="protein sequence ID" value="GKX48005.1"/>
    <property type="molecule type" value="Genomic_DNA"/>
</dbReference>
<dbReference type="Gene3D" id="3.40.50.300">
    <property type="entry name" value="P-loop containing nucleotide triphosphate hydrolases"/>
    <property type="match status" value="1"/>
</dbReference>
<keyword evidence="3" id="KW-0235">DNA replication</keyword>
<dbReference type="Gene3D" id="1.10.860.10">
    <property type="entry name" value="DNAb Helicase, Chain A"/>
    <property type="match status" value="1"/>
</dbReference>
<dbReference type="GO" id="GO:0005829">
    <property type="term" value="C:cytosol"/>
    <property type="evidence" value="ECO:0007669"/>
    <property type="project" value="TreeGrafter"/>
</dbReference>
<keyword evidence="9" id="KW-0413">Isomerase</keyword>
<dbReference type="GO" id="GO:1990077">
    <property type="term" value="C:primosome complex"/>
    <property type="evidence" value="ECO:0007669"/>
    <property type="project" value="UniProtKB-KW"/>
</dbReference>
<evidence type="ECO:0000256" key="10">
    <source>
        <dbReference type="ARBA" id="ARBA00044969"/>
    </source>
</evidence>
<evidence type="ECO:0000256" key="5">
    <source>
        <dbReference type="ARBA" id="ARBA00022801"/>
    </source>
</evidence>
<dbReference type="AlphaFoldDB" id="A0AAI9L3J4"/>
<organism evidence="15 17">
    <name type="scientific">Pectobacterium carotovorum subsp. carotovorum</name>
    <name type="common">Erwinia carotovora subsp. carotovora</name>
    <dbReference type="NCBI Taxonomy" id="555"/>
    <lineage>
        <taxon>Bacteria</taxon>
        <taxon>Pseudomonadati</taxon>
        <taxon>Pseudomonadota</taxon>
        <taxon>Gammaproteobacteria</taxon>
        <taxon>Enterobacterales</taxon>
        <taxon>Pectobacteriaceae</taxon>
        <taxon>Pectobacterium</taxon>
    </lineage>
</organism>
<evidence type="ECO:0000256" key="3">
    <source>
        <dbReference type="ARBA" id="ARBA00022705"/>
    </source>
</evidence>
<evidence type="ECO:0000313" key="16">
    <source>
        <dbReference type="Proteomes" id="UP001058167"/>
    </source>
</evidence>
<dbReference type="GO" id="GO:0016787">
    <property type="term" value="F:hydrolase activity"/>
    <property type="evidence" value="ECO:0007669"/>
    <property type="project" value="UniProtKB-KW"/>
</dbReference>
<keyword evidence="7" id="KW-0067">ATP-binding</keyword>
<dbReference type="PANTHER" id="PTHR30153:SF2">
    <property type="entry name" value="REPLICATIVE DNA HELICASE"/>
    <property type="match status" value="1"/>
</dbReference>
<evidence type="ECO:0000256" key="7">
    <source>
        <dbReference type="ARBA" id="ARBA00022840"/>
    </source>
</evidence>
<evidence type="ECO:0000313" key="14">
    <source>
        <dbReference type="EMBL" id="GKX48005.1"/>
    </source>
</evidence>
<sequence length="469" mass="52327">MGEFVPPHNTDAEQATLGGLMLHDDDDLRGTVLSMLKPESFYHRQHKLIYQCITDLVRQHQPIDLITLSDELKTRGEIELCGGFSYLADICKIPAAANVLAYAGIVRDNAMARYVQRKLAASAEIIVARGSMSIEERLSSAQQLVNQAFEATATGRSSGLRPALDVVDDWLAEVEQRFSNPEHAGGLTLGIEDLDRVMEPKQVLRGSLVVVGARPKMGKTAFYNRVATHFALNHRLPTLLFSLEMTDARLIERMVSQESRTSSNIFYVGAHNESDMSRAMAMAKDIAESNMFIDSTPGISLAHVTGECRRIKRQRGAVGLVAIDYLTLMRGEAAERRDISYGAITTGLKNLAKELNCVVLLLTQLNRSLEQRADKRPLPSDSKDSGQIEQDCDVWIGLYREGVYDENADPQLTEVILRLNREGPSGTAHVLLTDGYFRDTTDEDITQRRSRNETPRARRYTKKETIQAF</sequence>
<dbReference type="GO" id="GO:0006269">
    <property type="term" value="P:DNA replication, synthesis of primer"/>
    <property type="evidence" value="ECO:0007669"/>
    <property type="project" value="UniProtKB-KW"/>
</dbReference>
<dbReference type="InterPro" id="IPR007694">
    <property type="entry name" value="DNA_helicase_DnaB-like_C"/>
</dbReference>
<feature type="region of interest" description="Disordered" evidence="12">
    <location>
        <begin position="447"/>
        <end position="469"/>
    </location>
</feature>
<dbReference type="SUPFAM" id="SSF48024">
    <property type="entry name" value="N-terminal domain of DnaB helicase"/>
    <property type="match status" value="1"/>
</dbReference>
<dbReference type="Pfam" id="PF00772">
    <property type="entry name" value="DnaB"/>
    <property type="match status" value="1"/>
</dbReference>
<comment type="similarity">
    <text evidence="1">Belongs to the helicase family. DnaB subfamily.</text>
</comment>
<evidence type="ECO:0000256" key="4">
    <source>
        <dbReference type="ARBA" id="ARBA00022741"/>
    </source>
</evidence>
<comment type="caution">
    <text evidence="15">The sequence shown here is derived from an EMBL/GenBank/DDBJ whole genome shotgun (WGS) entry which is preliminary data.</text>
</comment>
<dbReference type="GO" id="GO:0003677">
    <property type="term" value="F:DNA binding"/>
    <property type="evidence" value="ECO:0007669"/>
    <property type="project" value="UniProtKB-KW"/>
</dbReference>
<keyword evidence="4" id="KW-0547">Nucleotide-binding</keyword>
<evidence type="ECO:0000313" key="17">
    <source>
        <dbReference type="Proteomes" id="UP001165145"/>
    </source>
</evidence>
<protein>
    <recommendedName>
        <fullName evidence="10">DNA 5'-3' helicase</fullName>
        <ecNumber evidence="10">5.6.2.3</ecNumber>
    </recommendedName>
</protein>
<reference evidence="15" key="2">
    <citation type="submission" date="2023-02" db="EMBL/GenBank/DDBJ databases">
        <title>Pectobacterium carotovorum subsp. carotovorum NBRC 12380.</title>
        <authorList>
            <person name="Ichikawa N."/>
            <person name="Sato H."/>
            <person name="Tonouchi N."/>
        </authorList>
    </citation>
    <scope>NUCLEOTIDE SEQUENCE</scope>
    <source>
        <strain evidence="15">NBRC 12380</strain>
    </source>
</reference>
<keyword evidence="16" id="KW-1185">Reference proteome</keyword>
<evidence type="ECO:0000256" key="2">
    <source>
        <dbReference type="ARBA" id="ARBA00022515"/>
    </source>
</evidence>
<dbReference type="PANTHER" id="PTHR30153">
    <property type="entry name" value="REPLICATIVE DNA HELICASE DNAB"/>
    <property type="match status" value="1"/>
</dbReference>
<evidence type="ECO:0000256" key="12">
    <source>
        <dbReference type="SAM" id="MobiDB-lite"/>
    </source>
</evidence>
<dbReference type="CDD" id="cd00984">
    <property type="entry name" value="DnaB_C"/>
    <property type="match status" value="1"/>
</dbReference>
<keyword evidence="2" id="KW-0639">Primosome</keyword>
<dbReference type="PROSITE" id="PS51199">
    <property type="entry name" value="SF4_HELICASE"/>
    <property type="match status" value="1"/>
</dbReference>
<dbReference type="EC" id="5.6.2.3" evidence="10"/>
<keyword evidence="8" id="KW-0238">DNA-binding</keyword>
<evidence type="ECO:0000313" key="15">
    <source>
        <dbReference type="EMBL" id="GLV70449.1"/>
    </source>
</evidence>
<evidence type="ECO:0000256" key="11">
    <source>
        <dbReference type="ARBA" id="ARBA00048954"/>
    </source>
</evidence>
<dbReference type="GO" id="GO:0043139">
    <property type="term" value="F:5'-3' DNA helicase activity"/>
    <property type="evidence" value="ECO:0007669"/>
    <property type="project" value="UniProtKB-EC"/>
</dbReference>
<dbReference type="GO" id="GO:0005524">
    <property type="term" value="F:ATP binding"/>
    <property type="evidence" value="ECO:0007669"/>
    <property type="project" value="UniProtKB-KW"/>
</dbReference>
<dbReference type="Pfam" id="PF03796">
    <property type="entry name" value="DnaB_C"/>
    <property type="match status" value="1"/>
</dbReference>
<dbReference type="InterPro" id="IPR036185">
    <property type="entry name" value="DNA_heli_DnaB-like_N_sf"/>
</dbReference>
<evidence type="ECO:0000256" key="1">
    <source>
        <dbReference type="ARBA" id="ARBA00008428"/>
    </source>
</evidence>
<dbReference type="InterPro" id="IPR007693">
    <property type="entry name" value="DNA_helicase_DnaB-like_N"/>
</dbReference>
<keyword evidence="6" id="KW-0347">Helicase</keyword>
<dbReference type="EMBL" id="BSRL01000006">
    <property type="protein sequence ID" value="GLV70449.1"/>
    <property type="molecule type" value="Genomic_DNA"/>
</dbReference>
<evidence type="ECO:0000256" key="6">
    <source>
        <dbReference type="ARBA" id="ARBA00022806"/>
    </source>
</evidence>
<dbReference type="SUPFAM" id="SSF52540">
    <property type="entry name" value="P-loop containing nucleoside triphosphate hydrolases"/>
    <property type="match status" value="1"/>
</dbReference>
<evidence type="ECO:0000256" key="8">
    <source>
        <dbReference type="ARBA" id="ARBA00023125"/>
    </source>
</evidence>
<evidence type="ECO:0000256" key="9">
    <source>
        <dbReference type="ARBA" id="ARBA00023235"/>
    </source>
</evidence>
<gene>
    <name evidence="15" type="ORF">Pcaca03_28930</name>
    <name evidence="14" type="ORF">SOASR016_27570</name>
</gene>
<dbReference type="Proteomes" id="UP001058167">
    <property type="component" value="Unassembled WGS sequence"/>
</dbReference>
<accession>A0AAI9L3J4</accession>
<feature type="domain" description="SF4 helicase" evidence="13">
    <location>
        <begin position="180"/>
        <end position="446"/>
    </location>
</feature>
<dbReference type="InterPro" id="IPR027417">
    <property type="entry name" value="P-loop_NTPase"/>
</dbReference>
<proteinExistence type="inferred from homology"/>
<dbReference type="InterPro" id="IPR016136">
    <property type="entry name" value="DNA_helicase_N/primase_C"/>
</dbReference>
<reference evidence="14" key="1">
    <citation type="submission" date="2022-06" db="EMBL/GenBank/DDBJ databases">
        <title>Draft genome sequences of Pectobacterium carotovorum subsp. carotovorum str. NBRC12380.</title>
        <authorList>
            <person name="Wakabayashi Y."/>
            <person name="Kojima K."/>
        </authorList>
    </citation>
    <scope>NUCLEOTIDE SEQUENCE</scope>
    <source>
        <strain evidence="14">NBRC 12380</strain>
    </source>
</reference>
<name>A0AAI9L3J4_PECCC</name>
<dbReference type="Proteomes" id="UP001165145">
    <property type="component" value="Unassembled WGS sequence"/>
</dbReference>
<evidence type="ECO:0000259" key="13">
    <source>
        <dbReference type="PROSITE" id="PS51199"/>
    </source>
</evidence>
<keyword evidence="5" id="KW-0378">Hydrolase</keyword>
<dbReference type="RefSeq" id="WP_261867053.1">
    <property type="nucleotide sequence ID" value="NZ_BRLF01000006.1"/>
</dbReference>
<comment type="catalytic activity">
    <reaction evidence="11">
        <text>ATP + H2O = ADP + phosphate + H(+)</text>
        <dbReference type="Rhea" id="RHEA:13065"/>
        <dbReference type="ChEBI" id="CHEBI:15377"/>
        <dbReference type="ChEBI" id="CHEBI:15378"/>
        <dbReference type="ChEBI" id="CHEBI:30616"/>
        <dbReference type="ChEBI" id="CHEBI:43474"/>
        <dbReference type="ChEBI" id="CHEBI:456216"/>
        <dbReference type="EC" id="5.6.2.3"/>
    </reaction>
</comment>